<proteinExistence type="predicted"/>
<protein>
    <submittedName>
        <fullName evidence="1">Uncharacterized protein</fullName>
    </submittedName>
</protein>
<accession>A0ACB9MNN7</accession>
<keyword evidence="2" id="KW-1185">Reference proteome</keyword>
<sequence length="490" mass="54278">MARSAEQPDFMDSLDANQEDYCYSLDMLCSPLFQPQQEEEEAAEAEEVLLRQQQLEMTAMVHESLGKCLTDAKPGSDRSHGQASGSGLEETLRQTEVFSESLDHNVDRKGSGSAPALDQPKDAQATRPKRRRPRKKGLIWTQAEHELFLEGVEMYGKGDWKSIAKNYVHTRTSAQVASHAQKHFGRMKKNEKPNKVEKPPRGRRSKRSKASKGSSVVTKHPIHQKKFSIVHPTFYVPPPDNGNVPPTDSNPQMDFGRFPFSYTNSLLKGFCRFDSSIYIPTADSATFSLTDPNPLSKFAKVCPTSYAPRSNSTKVQVFPNLYLPPSNNINPSFEDLNQPSTDFPINPTSDSTTILPNPYIPPSENIYSNSDPHILTQDSISPQPSTEISVHPTISVPPSNDLPINPDVDFPSLDFLEDPSLGSIASSPLYCSFKFTDLDESPTLDFLDTPPLNINTDIHNTIQVPPSDVNTSPQSTSLPQNDQLCPAGSF</sequence>
<comment type="caution">
    <text evidence="1">The sequence shown here is derived from an EMBL/GenBank/DDBJ whole genome shotgun (WGS) entry which is preliminary data.</text>
</comment>
<dbReference type="EMBL" id="CM042888">
    <property type="protein sequence ID" value="KAI4325733.1"/>
    <property type="molecule type" value="Genomic_DNA"/>
</dbReference>
<gene>
    <name evidence="1" type="ORF">MLD38_031107</name>
</gene>
<organism evidence="1 2">
    <name type="scientific">Melastoma candidum</name>
    <dbReference type="NCBI Taxonomy" id="119954"/>
    <lineage>
        <taxon>Eukaryota</taxon>
        <taxon>Viridiplantae</taxon>
        <taxon>Streptophyta</taxon>
        <taxon>Embryophyta</taxon>
        <taxon>Tracheophyta</taxon>
        <taxon>Spermatophyta</taxon>
        <taxon>Magnoliopsida</taxon>
        <taxon>eudicotyledons</taxon>
        <taxon>Gunneridae</taxon>
        <taxon>Pentapetalae</taxon>
        <taxon>rosids</taxon>
        <taxon>malvids</taxon>
        <taxon>Myrtales</taxon>
        <taxon>Melastomataceae</taxon>
        <taxon>Melastomatoideae</taxon>
        <taxon>Melastomateae</taxon>
        <taxon>Melastoma</taxon>
    </lineage>
</organism>
<dbReference type="Proteomes" id="UP001057402">
    <property type="component" value="Chromosome 9"/>
</dbReference>
<reference evidence="2" key="1">
    <citation type="journal article" date="2023" name="Front. Plant Sci.">
        <title>Chromosomal-level genome assembly of Melastoma candidum provides insights into trichome evolution.</title>
        <authorList>
            <person name="Zhong Y."/>
            <person name="Wu W."/>
            <person name="Sun C."/>
            <person name="Zou P."/>
            <person name="Liu Y."/>
            <person name="Dai S."/>
            <person name="Zhou R."/>
        </authorList>
    </citation>
    <scope>NUCLEOTIDE SEQUENCE [LARGE SCALE GENOMIC DNA]</scope>
</reference>
<evidence type="ECO:0000313" key="2">
    <source>
        <dbReference type="Proteomes" id="UP001057402"/>
    </source>
</evidence>
<evidence type="ECO:0000313" key="1">
    <source>
        <dbReference type="EMBL" id="KAI4325733.1"/>
    </source>
</evidence>
<name>A0ACB9MNN7_9MYRT</name>